<evidence type="ECO:0000256" key="3">
    <source>
        <dbReference type="SAM" id="MobiDB-lite"/>
    </source>
</evidence>
<feature type="compositionally biased region" description="Basic and acidic residues" evidence="3">
    <location>
        <begin position="397"/>
        <end position="406"/>
    </location>
</feature>
<feature type="region of interest" description="Disordered" evidence="3">
    <location>
        <begin position="831"/>
        <end position="854"/>
    </location>
</feature>
<feature type="region of interest" description="Disordered" evidence="3">
    <location>
        <begin position="870"/>
        <end position="913"/>
    </location>
</feature>
<feature type="compositionally biased region" description="Polar residues" evidence="3">
    <location>
        <begin position="281"/>
        <end position="300"/>
    </location>
</feature>
<feature type="compositionally biased region" description="Polar residues" evidence="3">
    <location>
        <begin position="21"/>
        <end position="32"/>
    </location>
</feature>
<feature type="compositionally biased region" description="Low complexity" evidence="3">
    <location>
        <begin position="900"/>
        <end position="910"/>
    </location>
</feature>
<evidence type="ECO:0008006" key="6">
    <source>
        <dbReference type="Google" id="ProtNLM"/>
    </source>
</evidence>
<dbReference type="SMART" id="SM00364">
    <property type="entry name" value="LRR_BAC"/>
    <property type="match status" value="5"/>
</dbReference>
<accession>A0A9P7ZMB1</accession>
<dbReference type="InterPro" id="IPR003591">
    <property type="entry name" value="Leu-rich_rpt_typical-subtyp"/>
</dbReference>
<feature type="region of interest" description="Disordered" evidence="3">
    <location>
        <begin position="425"/>
        <end position="444"/>
    </location>
</feature>
<feature type="region of interest" description="Disordered" evidence="3">
    <location>
        <begin position="221"/>
        <end position="378"/>
    </location>
</feature>
<feature type="compositionally biased region" description="Polar residues" evidence="3">
    <location>
        <begin position="100"/>
        <end position="110"/>
    </location>
</feature>
<feature type="region of interest" description="Disordered" evidence="3">
    <location>
        <begin position="392"/>
        <end position="415"/>
    </location>
</feature>
<feature type="compositionally biased region" description="Polar residues" evidence="3">
    <location>
        <begin position="118"/>
        <end position="138"/>
    </location>
</feature>
<evidence type="ECO:0000313" key="5">
    <source>
        <dbReference type="Proteomes" id="UP000887229"/>
    </source>
</evidence>
<feature type="compositionally biased region" description="Polar residues" evidence="3">
    <location>
        <begin position="323"/>
        <end position="334"/>
    </location>
</feature>
<evidence type="ECO:0000256" key="2">
    <source>
        <dbReference type="ARBA" id="ARBA00022737"/>
    </source>
</evidence>
<dbReference type="PANTHER" id="PTHR48051:SF54">
    <property type="entry name" value="LEUCINE-RICH REPEAT-CONTAINING PROTEIN"/>
    <property type="match status" value="1"/>
</dbReference>
<evidence type="ECO:0000313" key="4">
    <source>
        <dbReference type="EMBL" id="KAG9254753.1"/>
    </source>
</evidence>
<dbReference type="GO" id="GO:0005737">
    <property type="term" value="C:cytoplasm"/>
    <property type="evidence" value="ECO:0007669"/>
    <property type="project" value="TreeGrafter"/>
</dbReference>
<feature type="region of interest" description="Disordered" evidence="3">
    <location>
        <begin position="1"/>
        <end position="138"/>
    </location>
</feature>
<reference evidence="4" key="1">
    <citation type="journal article" date="2021" name="IMA Fungus">
        <title>Genomic characterization of three marine fungi, including Emericellopsis atlantica sp. nov. with signatures of a generalist lifestyle and marine biomass degradation.</title>
        <authorList>
            <person name="Hagestad O.C."/>
            <person name="Hou L."/>
            <person name="Andersen J.H."/>
            <person name="Hansen E.H."/>
            <person name="Altermark B."/>
            <person name="Li C."/>
            <person name="Kuhnert E."/>
            <person name="Cox R.J."/>
            <person name="Crous P.W."/>
            <person name="Spatafora J.W."/>
            <person name="Lail K."/>
            <person name="Amirebrahimi M."/>
            <person name="Lipzen A."/>
            <person name="Pangilinan J."/>
            <person name="Andreopoulos W."/>
            <person name="Hayes R.D."/>
            <person name="Ng V."/>
            <person name="Grigoriev I.V."/>
            <person name="Jackson S.A."/>
            <person name="Sutton T.D.S."/>
            <person name="Dobson A.D.W."/>
            <person name="Rama T."/>
        </authorList>
    </citation>
    <scope>NUCLEOTIDE SEQUENCE</scope>
    <source>
        <strain evidence="4">TS7</strain>
    </source>
</reference>
<dbReference type="EMBL" id="MU251253">
    <property type="protein sequence ID" value="KAG9254753.1"/>
    <property type="molecule type" value="Genomic_DNA"/>
</dbReference>
<feature type="region of interest" description="Disordered" evidence="3">
    <location>
        <begin position="196"/>
        <end position="215"/>
    </location>
</feature>
<dbReference type="InterPro" id="IPR032675">
    <property type="entry name" value="LRR_dom_sf"/>
</dbReference>
<feature type="compositionally biased region" description="Polar residues" evidence="3">
    <location>
        <begin position="201"/>
        <end position="215"/>
    </location>
</feature>
<dbReference type="SUPFAM" id="SSF52058">
    <property type="entry name" value="L domain-like"/>
    <property type="match status" value="2"/>
</dbReference>
<evidence type="ECO:0000256" key="1">
    <source>
        <dbReference type="ARBA" id="ARBA00022614"/>
    </source>
</evidence>
<dbReference type="InterPro" id="IPR050216">
    <property type="entry name" value="LRR_domain-containing"/>
</dbReference>
<feature type="compositionally biased region" description="Low complexity" evidence="3">
    <location>
        <begin position="246"/>
        <end position="257"/>
    </location>
</feature>
<dbReference type="PROSITE" id="PS51450">
    <property type="entry name" value="LRR"/>
    <property type="match status" value="1"/>
</dbReference>
<feature type="compositionally biased region" description="Low complexity" evidence="3">
    <location>
        <begin position="225"/>
        <end position="238"/>
    </location>
</feature>
<keyword evidence="2" id="KW-0677">Repeat</keyword>
<feature type="compositionally biased region" description="Polar residues" evidence="3">
    <location>
        <begin position="431"/>
        <end position="441"/>
    </location>
</feature>
<dbReference type="RefSeq" id="XP_046118677.1">
    <property type="nucleotide sequence ID" value="XM_046263443.1"/>
</dbReference>
<keyword evidence="5" id="KW-1185">Reference proteome</keyword>
<gene>
    <name evidence="4" type="ORF">F5Z01DRAFT_654763</name>
</gene>
<feature type="compositionally biased region" description="Polar residues" evidence="3">
    <location>
        <begin position="57"/>
        <end position="74"/>
    </location>
</feature>
<protein>
    <recommendedName>
        <fullName evidence="6">Leucine-rich repeat-containing protein 40</fullName>
    </recommendedName>
</protein>
<dbReference type="InterPro" id="IPR001611">
    <property type="entry name" value="Leu-rich_rpt"/>
</dbReference>
<comment type="caution">
    <text evidence="4">The sequence shown here is derived from an EMBL/GenBank/DDBJ whole genome shotgun (WGS) entry which is preliminary data.</text>
</comment>
<dbReference type="OrthoDB" id="676979at2759"/>
<feature type="compositionally biased region" description="Low complexity" evidence="3">
    <location>
        <begin position="33"/>
        <end position="46"/>
    </location>
</feature>
<proteinExistence type="predicted"/>
<dbReference type="SMART" id="SM00369">
    <property type="entry name" value="LRR_TYP"/>
    <property type="match status" value="9"/>
</dbReference>
<keyword evidence="1" id="KW-0433">Leucine-rich repeat</keyword>
<dbReference type="AlphaFoldDB" id="A0A9P7ZMB1"/>
<dbReference type="PANTHER" id="PTHR48051">
    <property type="match status" value="1"/>
</dbReference>
<sequence length="1152" mass="124995">MDETPKRTTGLPRPSKLPQARPTSSIPKPTSTIPRPSSVIRPSPSRDSLIGPRDISSDANTGLRTPRLRNSISRDQLRSGTGTGTGLGQGATPRLRASVSRDQLSQTRPSRLSLAKPLQSTTGSYNGGRSSATPLSRRTSLAQMDTLAKEQAESKPAETDGVLFRRRLTLTRRPSESFSESPLSGLNEDAVEVEDSVSEFPTVSTPFKPRQSLSERTMETLANIPSSPALSKKSSSFFDRNRSRSRAGSTTSRPGSSYNSDGSNRPPSAASRPGSRLGYQQEPNFRGSTSTYHASLSTIDGTPRARSSGLQAPKTPALRKTTSRASLGSTSKLPQSGAATTTNSTPTTARKTYGMLPPKTGAKTVASRPLKPKVSAGSLYRKPSLPAIDLGAANSEVKPDESEKASSARKSSAALRDQIAKAKAAKREAMKQSTSAQVPDTQTEEPIVPSDDGFDFGVAHEDPFNLKKGETASQRVLQQRIGAARSTGRLNIAALSLKEIPVEVMKMYDLESVGASNGNWAESVDLTRFVAADNEFEKLDDFIFPDSDPSSFANEEDSAGSMFGGLETMDLHGNLLVNVPLGFRRLANLTSLNLSSNRLQNNCLDTIAQMTSLRDLKLAKNLFYGPLAPELSNLTSLEILDIHGNNVSALPRGVENMTRLRILNLSGNSFESLSFSQLAQLPLTELLLRKNKLAGALIEDPVDSLPQLQTLDASVNQLTRLVPLGAAIDLPVLHALSLSANRLQGLPDMTTWTNLLTLTVDENSISGIPNSFTTLEKLRHADFSGNDIRVIPPEIARMDNLTMIRLSGNPLRDKKFVSLATDELKDALAARLEPPPPYPHQEADSDVPPGVPGFLADAKAEMRAQERLEQRNARYDDEDEDSVDDNFATPPTSAPHSPVRSRSQTVSSLRSRSRTLSKEVWPVKSGGVLDRSRTDSSSLQPVVCSKVAAEHRIKQVMLHHNLFTSFPDSLSFFAETLSILSLSNNQFVGETYLTEDIDFPALRELNLASNRITGLEPLVGHLRAPQLEKLDVCLNRVNGLPKTLTEAFPLLKILLAANNQITDLEPETIKGLRIVDVSSNDISRLNPRLGLLGGSGGLEKLDVMGNRFKVPRWNVLERGTESTLRWLRGRVPLAEKAEWKGDNGDEASSDVE</sequence>
<dbReference type="GeneID" id="70294346"/>
<organism evidence="4 5">
    <name type="scientific">Emericellopsis atlantica</name>
    <dbReference type="NCBI Taxonomy" id="2614577"/>
    <lineage>
        <taxon>Eukaryota</taxon>
        <taxon>Fungi</taxon>
        <taxon>Dikarya</taxon>
        <taxon>Ascomycota</taxon>
        <taxon>Pezizomycotina</taxon>
        <taxon>Sordariomycetes</taxon>
        <taxon>Hypocreomycetidae</taxon>
        <taxon>Hypocreales</taxon>
        <taxon>Bionectriaceae</taxon>
        <taxon>Emericellopsis</taxon>
    </lineage>
</organism>
<name>A0A9P7ZMB1_9HYPO</name>
<feature type="compositionally biased region" description="Low complexity" evidence="3">
    <location>
        <begin position="338"/>
        <end position="352"/>
    </location>
</feature>
<dbReference type="Proteomes" id="UP000887229">
    <property type="component" value="Unassembled WGS sequence"/>
</dbReference>
<dbReference type="Gene3D" id="3.80.10.10">
    <property type="entry name" value="Ribonuclease Inhibitor"/>
    <property type="match status" value="2"/>
</dbReference>